<dbReference type="AlphaFoldDB" id="E9KT93"/>
<evidence type="ECO:0000313" key="1">
    <source>
        <dbReference type="EMBL" id="ADU56263.1"/>
    </source>
</evidence>
<proteinExistence type="predicted"/>
<evidence type="ECO:0008006" key="2">
    <source>
        <dbReference type="Google" id="ProtNLM"/>
    </source>
</evidence>
<gene>
    <name evidence="1" type="ORF">Tcs_SK_009</name>
</gene>
<accession>E9KT93</accession>
<organism evidence="1">
    <name type="scientific">Streptomyces kanamyceticus</name>
    <dbReference type="NCBI Taxonomy" id="1967"/>
    <lineage>
        <taxon>Bacteria</taxon>
        <taxon>Bacillati</taxon>
        <taxon>Actinomycetota</taxon>
        <taxon>Actinomycetes</taxon>
        <taxon>Kitasatosporales</taxon>
        <taxon>Streptomycetaceae</taxon>
        <taxon>Streptomyces</taxon>
    </lineage>
</organism>
<dbReference type="EMBL" id="HM116536">
    <property type="protein sequence ID" value="ADU56263.1"/>
    <property type="molecule type" value="Genomic_DNA"/>
</dbReference>
<protein>
    <recommendedName>
        <fullName evidence="2">Transposase IS200-like domain-containing protein</fullName>
    </recommendedName>
</protein>
<name>E9KT93_STRKN</name>
<sequence length="51" mass="5514">MDHLHLIAVLEPLHGPVRTVAAEPAPGARDLCPDFYLHGLTSNSSHLFVTP</sequence>
<reference evidence="1" key="1">
    <citation type="journal article" date="2011" name="J. Am. Chem. Soc.">
        <title>Biosynthesis of the allylmalonyl-CoA extender unit for the FK506 polyketide synthase proceeds through a dedicated polyketide synthase and facilitates the mutasynthesis of analogues.</title>
        <authorList>
            <person name="Mo S."/>
            <person name="Kim D.H."/>
            <person name="Lee J.H."/>
            <person name="Park J.W."/>
            <person name="Basnet D.B."/>
            <person name="Ban Y.H."/>
            <person name="Yoo Y.J."/>
            <person name="Chen S.W."/>
            <person name="Park S.R."/>
            <person name="Choi E.A."/>
            <person name="Kim E."/>
            <person name="Jin Y.Y."/>
            <person name="Lee S.K."/>
            <person name="Park J.Y."/>
            <person name="Liu Y."/>
            <person name="Lee M.O."/>
            <person name="Lee K.S."/>
            <person name="Kim S.J."/>
            <person name="Kim D."/>
            <person name="Park B.C."/>
            <person name="Lee S.G."/>
            <person name="Kwon H.J."/>
            <person name="Suh J.W."/>
            <person name="Moore B.S."/>
            <person name="Lim S.K."/>
            <person name="Yoon Y.J."/>
        </authorList>
    </citation>
    <scope>NUCLEOTIDE SEQUENCE</scope>
    <source>
        <strain evidence="1">KCTC 9225</strain>
    </source>
</reference>